<comment type="caution">
    <text evidence="1">The sequence shown here is derived from an EMBL/GenBank/DDBJ whole genome shotgun (WGS) entry which is preliminary data.</text>
</comment>
<dbReference type="Proteomes" id="UP001516023">
    <property type="component" value="Unassembled WGS sequence"/>
</dbReference>
<protein>
    <submittedName>
        <fullName evidence="1">Uncharacterized protein</fullName>
    </submittedName>
</protein>
<proteinExistence type="predicted"/>
<evidence type="ECO:0000313" key="2">
    <source>
        <dbReference type="Proteomes" id="UP001516023"/>
    </source>
</evidence>
<name>A0ABD3PXP3_9STRA</name>
<gene>
    <name evidence="1" type="ORF">HJC23_005542</name>
</gene>
<reference evidence="1 2" key="1">
    <citation type="journal article" date="2020" name="G3 (Bethesda)">
        <title>Improved Reference Genome for Cyclotella cryptica CCMP332, a Model for Cell Wall Morphogenesis, Salinity Adaptation, and Lipid Production in Diatoms (Bacillariophyta).</title>
        <authorList>
            <person name="Roberts W.R."/>
            <person name="Downey K.M."/>
            <person name="Ruck E.C."/>
            <person name="Traller J.C."/>
            <person name="Alverson A.J."/>
        </authorList>
    </citation>
    <scope>NUCLEOTIDE SEQUENCE [LARGE SCALE GENOMIC DNA]</scope>
    <source>
        <strain evidence="1 2">CCMP332</strain>
    </source>
</reference>
<dbReference type="AlphaFoldDB" id="A0ABD3PXP3"/>
<sequence>MVKRPHYAVTVGVLLTSMNNVVNCLVASTVRHFTKQGAEQRTLSQASAINMIVDIPAESFISDPQLEAGLLNDCSHIAEDFTTFISPNTAWNRFFSVLGRVLVISSDYIPDHYISPDEALFQTFMLAMSIQMLLKSVFPVIKAASSKASLSVRDRRAFTQLFRAVDVSVLQFKTLLTSRALEWVELDHHDEVHLNGDHMYWLHSGDISSSFHDSDANTQDKTTLQVSNRMFGVVFFAKVLQDSMKKDSKKRTKLEKVKVADDSSKSVNHETLVAGPNGAIVLKICTAELLKAMDHDQQLSNSISRLVLLWMHEQLAKTFNRGNWKNRMFITMPLDTEVTK</sequence>
<organism evidence="1 2">
    <name type="scientific">Cyclotella cryptica</name>
    <dbReference type="NCBI Taxonomy" id="29204"/>
    <lineage>
        <taxon>Eukaryota</taxon>
        <taxon>Sar</taxon>
        <taxon>Stramenopiles</taxon>
        <taxon>Ochrophyta</taxon>
        <taxon>Bacillariophyta</taxon>
        <taxon>Coscinodiscophyceae</taxon>
        <taxon>Thalassiosirophycidae</taxon>
        <taxon>Stephanodiscales</taxon>
        <taxon>Stephanodiscaceae</taxon>
        <taxon>Cyclotella</taxon>
    </lineage>
</organism>
<dbReference type="EMBL" id="JABMIG020000100">
    <property type="protein sequence ID" value="KAL3792572.1"/>
    <property type="molecule type" value="Genomic_DNA"/>
</dbReference>
<accession>A0ABD3PXP3</accession>
<keyword evidence="2" id="KW-1185">Reference proteome</keyword>
<evidence type="ECO:0000313" key="1">
    <source>
        <dbReference type="EMBL" id="KAL3792572.1"/>
    </source>
</evidence>